<evidence type="ECO:0000256" key="1">
    <source>
        <dbReference type="SAM" id="MobiDB-lite"/>
    </source>
</evidence>
<name>A0A9P4TB91_CURKU</name>
<gene>
    <name evidence="2" type="ORF">E8E13_000193</name>
</gene>
<keyword evidence="3" id="KW-1185">Reference proteome</keyword>
<dbReference type="EMBL" id="SWKU01000015">
    <property type="protein sequence ID" value="KAF3000055.1"/>
    <property type="molecule type" value="Genomic_DNA"/>
</dbReference>
<reference evidence="2" key="1">
    <citation type="submission" date="2019-04" db="EMBL/GenBank/DDBJ databases">
        <title>Sequencing of skin fungus with MAO and IRED activity.</title>
        <authorList>
            <person name="Marsaioli A.J."/>
            <person name="Bonatto J.M.C."/>
            <person name="Reis Junior O."/>
        </authorList>
    </citation>
    <scope>NUCLEOTIDE SEQUENCE</scope>
    <source>
        <strain evidence="2">30M1</strain>
    </source>
</reference>
<evidence type="ECO:0000313" key="2">
    <source>
        <dbReference type="EMBL" id="KAF3000055.1"/>
    </source>
</evidence>
<organism evidence="2 3">
    <name type="scientific">Curvularia kusanoi</name>
    <name type="common">Cochliobolus kusanoi</name>
    <dbReference type="NCBI Taxonomy" id="90978"/>
    <lineage>
        <taxon>Eukaryota</taxon>
        <taxon>Fungi</taxon>
        <taxon>Dikarya</taxon>
        <taxon>Ascomycota</taxon>
        <taxon>Pezizomycotina</taxon>
        <taxon>Dothideomycetes</taxon>
        <taxon>Pleosporomycetidae</taxon>
        <taxon>Pleosporales</taxon>
        <taxon>Pleosporineae</taxon>
        <taxon>Pleosporaceae</taxon>
        <taxon>Curvularia</taxon>
    </lineage>
</organism>
<dbReference type="Proteomes" id="UP000801428">
    <property type="component" value="Unassembled WGS sequence"/>
</dbReference>
<dbReference type="AlphaFoldDB" id="A0A9P4TB91"/>
<accession>A0A9P4TB91</accession>
<sequence length="111" mass="11930">MSGGYVAPKTPQSSRSLRSAPGSGGGDNGDKGKRPGGSGNRSKAGTARTKIVKKPAWLRVYETIAYLLDRTIDRLLACNIANILARLYKDDPDLPEFLIDVARDTINACTH</sequence>
<evidence type="ECO:0000313" key="3">
    <source>
        <dbReference type="Proteomes" id="UP000801428"/>
    </source>
</evidence>
<feature type="region of interest" description="Disordered" evidence="1">
    <location>
        <begin position="1"/>
        <end position="48"/>
    </location>
</feature>
<protein>
    <submittedName>
        <fullName evidence="2">Uncharacterized protein</fullName>
    </submittedName>
</protein>
<comment type="caution">
    <text evidence="2">The sequence shown here is derived from an EMBL/GenBank/DDBJ whole genome shotgun (WGS) entry which is preliminary data.</text>
</comment>
<proteinExistence type="predicted"/>